<organism evidence="5 6">
    <name type="scientific">Bermanella marisrubri</name>
    <dbReference type="NCBI Taxonomy" id="207949"/>
    <lineage>
        <taxon>Bacteria</taxon>
        <taxon>Pseudomonadati</taxon>
        <taxon>Pseudomonadota</taxon>
        <taxon>Gammaproteobacteria</taxon>
        <taxon>Oceanospirillales</taxon>
        <taxon>Oceanospirillaceae</taxon>
        <taxon>Bermanella</taxon>
    </lineage>
</organism>
<dbReference type="Proteomes" id="UP000004263">
    <property type="component" value="Unassembled WGS sequence"/>
</dbReference>
<dbReference type="STRING" id="207949.RED65_13717"/>
<comment type="caution">
    <text evidence="5">The sequence shown here is derived from an EMBL/GenBank/DDBJ whole genome shotgun (WGS) entry which is preliminary data.</text>
</comment>
<dbReference type="Gene3D" id="1.10.357.10">
    <property type="entry name" value="Tetracycline Repressor, domain 2"/>
    <property type="match status" value="1"/>
</dbReference>
<evidence type="ECO:0000313" key="6">
    <source>
        <dbReference type="Proteomes" id="UP000004263"/>
    </source>
</evidence>
<dbReference type="InterPro" id="IPR001647">
    <property type="entry name" value="HTH_TetR"/>
</dbReference>
<evidence type="ECO:0000313" key="5">
    <source>
        <dbReference type="EMBL" id="EAT12746.1"/>
    </source>
</evidence>
<dbReference type="RefSeq" id="WP_007018535.1">
    <property type="nucleotide sequence ID" value="NZ_CH724117.1"/>
</dbReference>
<dbReference type="PROSITE" id="PS50977">
    <property type="entry name" value="HTH_TETR_2"/>
    <property type="match status" value="1"/>
</dbReference>
<feature type="compositionally biased region" description="Polar residues" evidence="3">
    <location>
        <begin position="15"/>
        <end position="28"/>
    </location>
</feature>
<protein>
    <submittedName>
        <fullName evidence="5">Probable transcriptional regulator</fullName>
    </submittedName>
</protein>
<keyword evidence="1 2" id="KW-0238">DNA-binding</keyword>
<proteinExistence type="predicted"/>
<name>Q1N345_9GAMM</name>
<evidence type="ECO:0000256" key="1">
    <source>
        <dbReference type="ARBA" id="ARBA00023125"/>
    </source>
</evidence>
<reference evidence="5 6" key="1">
    <citation type="submission" date="2006-03" db="EMBL/GenBank/DDBJ databases">
        <authorList>
            <person name="Pinhassi J."/>
            <person name="Pedros-Alio C."/>
            <person name="Ferriera S."/>
            <person name="Johnson J."/>
            <person name="Kravitz S."/>
            <person name="Halpern A."/>
            <person name="Remington K."/>
            <person name="Beeson K."/>
            <person name="Tran B."/>
            <person name="Rogers Y.-H."/>
            <person name="Friedman R."/>
            <person name="Venter J.C."/>
        </authorList>
    </citation>
    <scope>NUCLEOTIDE SEQUENCE [LARGE SCALE GENOMIC DNA]</scope>
    <source>
        <strain evidence="5 6">RED65</strain>
    </source>
</reference>
<evidence type="ECO:0000256" key="2">
    <source>
        <dbReference type="PROSITE-ProRule" id="PRU00335"/>
    </source>
</evidence>
<accession>Q1N345</accession>
<dbReference type="AlphaFoldDB" id="Q1N345"/>
<feature type="region of interest" description="Disordered" evidence="3">
    <location>
        <begin position="1"/>
        <end position="40"/>
    </location>
</feature>
<dbReference type="InterPro" id="IPR009057">
    <property type="entry name" value="Homeodomain-like_sf"/>
</dbReference>
<evidence type="ECO:0000259" key="4">
    <source>
        <dbReference type="PROSITE" id="PS50977"/>
    </source>
</evidence>
<dbReference type="SUPFAM" id="SSF46689">
    <property type="entry name" value="Homeodomain-like"/>
    <property type="match status" value="1"/>
</dbReference>
<sequence length="248" mass="28270">MSVLEKTHQSELRQTETVGSESTDSQIQYRGRKTSRAGSEQRRRAILEAALRIVVKDGVRAIRHRNVAKEADVPLAATTYYFKDIQELISDTFMLYAEKAQTIVNVFARKMYEPLENADGKKLAELTTGPKLVEVIVEQLMAYVMEKTTHSRDMAVADQAFRYEALLNDNLRGLASQHAKALEDKLIEFLNLVHSSHPKEDAQILISTLRRVEYECLLVEPEDIDKVALRQMLERQVSLILKIDVPTE</sequence>
<dbReference type="OrthoDB" id="8982136at2"/>
<evidence type="ECO:0000256" key="3">
    <source>
        <dbReference type="SAM" id="MobiDB-lite"/>
    </source>
</evidence>
<gene>
    <name evidence="5" type="ORF">RED65_13717</name>
</gene>
<feature type="DNA-binding region" description="H-T-H motif" evidence="2">
    <location>
        <begin position="63"/>
        <end position="82"/>
    </location>
</feature>
<dbReference type="GO" id="GO:0003677">
    <property type="term" value="F:DNA binding"/>
    <property type="evidence" value="ECO:0007669"/>
    <property type="project" value="UniProtKB-UniRule"/>
</dbReference>
<dbReference type="EMBL" id="AAQH01000005">
    <property type="protein sequence ID" value="EAT12746.1"/>
    <property type="molecule type" value="Genomic_DNA"/>
</dbReference>
<feature type="domain" description="HTH tetR-type" evidence="4">
    <location>
        <begin position="40"/>
        <end position="100"/>
    </location>
</feature>
<keyword evidence="6" id="KW-1185">Reference proteome</keyword>
<dbReference type="HOGENOM" id="CLU_069356_21_1_6"/>
<feature type="compositionally biased region" description="Basic and acidic residues" evidence="3">
    <location>
        <begin position="1"/>
        <end position="14"/>
    </location>
</feature>